<dbReference type="EMBL" id="GGEC01073231">
    <property type="protein sequence ID" value="MBX53715.1"/>
    <property type="molecule type" value="Transcribed_RNA"/>
</dbReference>
<accession>A0A2P2PG79</accession>
<protein>
    <submittedName>
        <fullName evidence="1">Uncharacterized protein</fullName>
    </submittedName>
</protein>
<reference evidence="1" key="1">
    <citation type="submission" date="2018-02" db="EMBL/GenBank/DDBJ databases">
        <title>Rhizophora mucronata_Transcriptome.</title>
        <authorList>
            <person name="Meera S.P."/>
            <person name="Sreeshan A."/>
            <person name="Augustine A."/>
        </authorList>
    </citation>
    <scope>NUCLEOTIDE SEQUENCE</scope>
    <source>
        <tissue evidence="1">Leaf</tissue>
    </source>
</reference>
<sequence>MNGLPPGMSQSFSIEGWVVYFTPKERKKKKRKGVCVSNLTL</sequence>
<evidence type="ECO:0000313" key="1">
    <source>
        <dbReference type="EMBL" id="MBX53715.1"/>
    </source>
</evidence>
<proteinExistence type="predicted"/>
<dbReference type="AlphaFoldDB" id="A0A2P2PG79"/>
<organism evidence="1">
    <name type="scientific">Rhizophora mucronata</name>
    <name type="common">Asiatic mangrove</name>
    <dbReference type="NCBI Taxonomy" id="61149"/>
    <lineage>
        <taxon>Eukaryota</taxon>
        <taxon>Viridiplantae</taxon>
        <taxon>Streptophyta</taxon>
        <taxon>Embryophyta</taxon>
        <taxon>Tracheophyta</taxon>
        <taxon>Spermatophyta</taxon>
        <taxon>Magnoliopsida</taxon>
        <taxon>eudicotyledons</taxon>
        <taxon>Gunneridae</taxon>
        <taxon>Pentapetalae</taxon>
        <taxon>rosids</taxon>
        <taxon>fabids</taxon>
        <taxon>Malpighiales</taxon>
        <taxon>Rhizophoraceae</taxon>
        <taxon>Rhizophora</taxon>
    </lineage>
</organism>
<name>A0A2P2PG79_RHIMU</name>